<comment type="caution">
    <text evidence="4">The sequence shown here is derived from an EMBL/GenBank/DDBJ whole genome shotgun (WGS) entry which is preliminary data.</text>
</comment>
<dbReference type="GO" id="GO:0005737">
    <property type="term" value="C:cytoplasm"/>
    <property type="evidence" value="ECO:0007669"/>
    <property type="project" value="UniProtKB-SubCell"/>
</dbReference>
<gene>
    <name evidence="4" type="ORF">EZS28_038579</name>
</gene>
<feature type="domain" description="CS" evidence="3">
    <location>
        <begin position="14"/>
        <end position="88"/>
    </location>
</feature>
<dbReference type="SUPFAM" id="SSF49764">
    <property type="entry name" value="HSP20-like chaperones"/>
    <property type="match status" value="1"/>
</dbReference>
<comment type="subcellular location">
    <subcellularLocation>
        <location evidence="1">Cytoplasm</location>
    </subcellularLocation>
</comment>
<organism evidence="4 5">
    <name type="scientific">Streblomastix strix</name>
    <dbReference type="NCBI Taxonomy" id="222440"/>
    <lineage>
        <taxon>Eukaryota</taxon>
        <taxon>Metamonada</taxon>
        <taxon>Preaxostyla</taxon>
        <taxon>Oxymonadida</taxon>
        <taxon>Streblomastigidae</taxon>
        <taxon>Streblomastix</taxon>
    </lineage>
</organism>
<dbReference type="Gene3D" id="2.60.40.790">
    <property type="match status" value="1"/>
</dbReference>
<protein>
    <recommendedName>
        <fullName evidence="3">CS domain-containing protein</fullName>
    </recommendedName>
</protein>
<dbReference type="InterPro" id="IPR007052">
    <property type="entry name" value="CS_dom"/>
</dbReference>
<evidence type="ECO:0000256" key="2">
    <source>
        <dbReference type="ARBA" id="ARBA00022490"/>
    </source>
</evidence>
<dbReference type="GO" id="GO:0006457">
    <property type="term" value="P:protein folding"/>
    <property type="evidence" value="ECO:0007669"/>
    <property type="project" value="TreeGrafter"/>
</dbReference>
<reference evidence="4 5" key="1">
    <citation type="submission" date="2019-03" db="EMBL/GenBank/DDBJ databases">
        <title>Single cell metagenomics reveals metabolic interactions within the superorganism composed of flagellate Streblomastix strix and complex community of Bacteroidetes bacteria on its surface.</title>
        <authorList>
            <person name="Treitli S.C."/>
            <person name="Kolisko M."/>
            <person name="Husnik F."/>
            <person name="Keeling P."/>
            <person name="Hampl V."/>
        </authorList>
    </citation>
    <scope>NUCLEOTIDE SEQUENCE [LARGE SCALE GENOMIC DNA]</scope>
    <source>
        <strain evidence="4">ST1C</strain>
    </source>
</reference>
<dbReference type="InterPro" id="IPR008978">
    <property type="entry name" value="HSP20-like_chaperone"/>
</dbReference>
<dbReference type="GO" id="GO:0051082">
    <property type="term" value="F:unfolded protein binding"/>
    <property type="evidence" value="ECO:0007669"/>
    <property type="project" value="TreeGrafter"/>
</dbReference>
<dbReference type="Proteomes" id="UP000324800">
    <property type="component" value="Unassembled WGS sequence"/>
</dbReference>
<dbReference type="PANTHER" id="PTHR12356:SF3">
    <property type="entry name" value="NUCLEAR MIGRATION PROTEIN NUDC"/>
    <property type="match status" value="1"/>
</dbReference>
<accession>A0A5J4U868</accession>
<sequence length="88" mass="9746">MTETVAENTTQGGLKKAPYTWTQTLNDMTLEMKVPKGTPPKNLDVRITAGHLFIGLKGQPPILDADFTDQVNSTESTWELEGRENLTL</sequence>
<keyword evidence="2" id="KW-0963">Cytoplasm</keyword>
<name>A0A5J4U868_9EUKA</name>
<proteinExistence type="predicted"/>
<evidence type="ECO:0000259" key="3">
    <source>
        <dbReference type="PROSITE" id="PS51203"/>
    </source>
</evidence>
<feature type="non-terminal residue" evidence="4">
    <location>
        <position position="88"/>
    </location>
</feature>
<dbReference type="PROSITE" id="PS51203">
    <property type="entry name" value="CS"/>
    <property type="match status" value="1"/>
</dbReference>
<dbReference type="EMBL" id="SNRW01019957">
    <property type="protein sequence ID" value="KAA6365895.1"/>
    <property type="molecule type" value="Genomic_DNA"/>
</dbReference>
<dbReference type="PANTHER" id="PTHR12356">
    <property type="entry name" value="NUCLEAR MOVEMENT PROTEIN NUDC"/>
    <property type="match status" value="1"/>
</dbReference>
<dbReference type="InterPro" id="IPR037898">
    <property type="entry name" value="NudC_fam"/>
</dbReference>
<evidence type="ECO:0000313" key="4">
    <source>
        <dbReference type="EMBL" id="KAA6365895.1"/>
    </source>
</evidence>
<dbReference type="Pfam" id="PF04969">
    <property type="entry name" value="CS"/>
    <property type="match status" value="1"/>
</dbReference>
<evidence type="ECO:0000256" key="1">
    <source>
        <dbReference type="ARBA" id="ARBA00004496"/>
    </source>
</evidence>
<dbReference type="AlphaFoldDB" id="A0A5J4U868"/>
<dbReference type="CDD" id="cd06467">
    <property type="entry name" value="p23_NUDC_like"/>
    <property type="match status" value="1"/>
</dbReference>
<dbReference type="OrthoDB" id="416217at2759"/>
<evidence type="ECO:0000313" key="5">
    <source>
        <dbReference type="Proteomes" id="UP000324800"/>
    </source>
</evidence>